<sequence length="256" mass="27700">MSKVALITAGSNGVGAAVAKVLAREANMSVVINFNLNSERAEALVKHLYQITSVQNNNGEFVSPKFAAIRADMSRREEVSRLVDEAIAQMGRLDVVVSNAGWTRITDFANLQDAVAEEDWDHCFNMNVKSHFFLFHKCKQYLDESGGAFIATASVAGITPSGSSLPYAVTKAALIHLSRSLAVIAAPKIRVNSVSPGILMTDWGLQFPEKKLNEVRAKNALKRFATPEDVAQQAKYLALSKSVTGTNIVIDAGFSL</sequence>
<keyword evidence="3" id="KW-0560">Oxidoreductase</keyword>
<evidence type="ECO:0000313" key="5">
    <source>
        <dbReference type="Proteomes" id="UP000016935"/>
    </source>
</evidence>
<dbReference type="AlphaFoldDB" id="R0K017"/>
<dbReference type="SMR" id="R0K017"/>
<dbReference type="OrthoDB" id="37659at2759"/>
<dbReference type="GeneID" id="19406214"/>
<dbReference type="InterPro" id="IPR036291">
    <property type="entry name" value="NAD(P)-bd_dom_sf"/>
</dbReference>
<dbReference type="Gene3D" id="3.40.50.720">
    <property type="entry name" value="NAD(P)-binding Rossmann-like Domain"/>
    <property type="match status" value="1"/>
</dbReference>
<reference evidence="4 5" key="2">
    <citation type="journal article" date="2013" name="PLoS Genet.">
        <title>Comparative genome structure, secondary metabolite, and effector coding capacity across Cochliobolus pathogens.</title>
        <authorList>
            <person name="Condon B.J."/>
            <person name="Leng Y."/>
            <person name="Wu D."/>
            <person name="Bushley K.E."/>
            <person name="Ohm R.A."/>
            <person name="Otillar R."/>
            <person name="Martin J."/>
            <person name="Schackwitz W."/>
            <person name="Grimwood J."/>
            <person name="MohdZainudin N."/>
            <person name="Xue C."/>
            <person name="Wang R."/>
            <person name="Manning V.A."/>
            <person name="Dhillon B."/>
            <person name="Tu Z.J."/>
            <person name="Steffenson B.J."/>
            <person name="Salamov A."/>
            <person name="Sun H."/>
            <person name="Lowry S."/>
            <person name="LaButti K."/>
            <person name="Han J."/>
            <person name="Copeland A."/>
            <person name="Lindquist E."/>
            <person name="Barry K."/>
            <person name="Schmutz J."/>
            <person name="Baker S.E."/>
            <person name="Ciuffetti L.M."/>
            <person name="Grigoriev I.V."/>
            <person name="Zhong S."/>
            <person name="Turgeon B.G."/>
        </authorList>
    </citation>
    <scope>NUCLEOTIDE SEQUENCE [LARGE SCALE GENOMIC DNA]</scope>
    <source>
        <strain evidence="5">28A</strain>
    </source>
</reference>
<evidence type="ECO:0000256" key="2">
    <source>
        <dbReference type="ARBA" id="ARBA00022857"/>
    </source>
</evidence>
<reference evidence="4 5" key="1">
    <citation type="journal article" date="2012" name="PLoS Pathog.">
        <title>Diverse lifestyles and strategies of plant pathogenesis encoded in the genomes of eighteen Dothideomycetes fungi.</title>
        <authorList>
            <person name="Ohm R.A."/>
            <person name="Feau N."/>
            <person name="Henrissat B."/>
            <person name="Schoch C.L."/>
            <person name="Horwitz B.A."/>
            <person name="Barry K.W."/>
            <person name="Condon B.J."/>
            <person name="Copeland A.C."/>
            <person name="Dhillon B."/>
            <person name="Glaser F."/>
            <person name="Hesse C.N."/>
            <person name="Kosti I."/>
            <person name="LaButti K."/>
            <person name="Lindquist E.A."/>
            <person name="Lucas S."/>
            <person name="Salamov A.A."/>
            <person name="Bradshaw R.E."/>
            <person name="Ciuffetti L."/>
            <person name="Hamelin R.C."/>
            <person name="Kema G.H.J."/>
            <person name="Lawrence C."/>
            <person name="Scott J.A."/>
            <person name="Spatafora J.W."/>
            <person name="Turgeon B.G."/>
            <person name="de Wit P.J.G.M."/>
            <person name="Zhong S."/>
            <person name="Goodwin S.B."/>
            <person name="Grigoriev I.V."/>
        </authorList>
    </citation>
    <scope>NUCLEOTIDE SEQUENCE [LARGE SCALE GENOMIC DNA]</scope>
    <source>
        <strain evidence="5">28A</strain>
    </source>
</reference>
<evidence type="ECO:0000256" key="3">
    <source>
        <dbReference type="ARBA" id="ARBA00023002"/>
    </source>
</evidence>
<dbReference type="STRING" id="671987.R0K017"/>
<name>R0K017_EXST2</name>
<dbReference type="PRINTS" id="PR00080">
    <property type="entry name" value="SDRFAMILY"/>
</dbReference>
<dbReference type="Proteomes" id="UP000016935">
    <property type="component" value="Unassembled WGS sequence"/>
</dbReference>
<gene>
    <name evidence="4" type="ORF">SETTUDRAFT_96120</name>
</gene>
<dbReference type="PANTHER" id="PTHR43618:SF13">
    <property type="entry name" value="CHAIN DEHYDROGENASE, PUTATIVE (AFU_ORTHOLOGUE AFUA_1G17650)-RELATED"/>
    <property type="match status" value="1"/>
</dbReference>
<dbReference type="EMBL" id="KB908844">
    <property type="protein sequence ID" value="EOA83039.1"/>
    <property type="molecule type" value="Genomic_DNA"/>
</dbReference>
<dbReference type="RefSeq" id="XP_008029999.1">
    <property type="nucleotide sequence ID" value="XM_008031808.1"/>
</dbReference>
<dbReference type="PROSITE" id="PS00061">
    <property type="entry name" value="ADH_SHORT"/>
    <property type="match status" value="1"/>
</dbReference>
<dbReference type="PANTHER" id="PTHR43618">
    <property type="entry name" value="7-ALPHA-HYDROXYSTEROID DEHYDROGENASE"/>
    <property type="match status" value="1"/>
</dbReference>
<dbReference type="CDD" id="cd05233">
    <property type="entry name" value="SDR_c"/>
    <property type="match status" value="1"/>
</dbReference>
<evidence type="ECO:0000313" key="4">
    <source>
        <dbReference type="EMBL" id="EOA83039.1"/>
    </source>
</evidence>
<dbReference type="GO" id="GO:0016491">
    <property type="term" value="F:oxidoreductase activity"/>
    <property type="evidence" value="ECO:0007669"/>
    <property type="project" value="UniProtKB-KW"/>
</dbReference>
<organism evidence="4 5">
    <name type="scientific">Exserohilum turcicum (strain 28A)</name>
    <name type="common">Northern leaf blight fungus</name>
    <name type="synonym">Setosphaeria turcica</name>
    <dbReference type="NCBI Taxonomy" id="671987"/>
    <lineage>
        <taxon>Eukaryota</taxon>
        <taxon>Fungi</taxon>
        <taxon>Dikarya</taxon>
        <taxon>Ascomycota</taxon>
        <taxon>Pezizomycotina</taxon>
        <taxon>Dothideomycetes</taxon>
        <taxon>Pleosporomycetidae</taxon>
        <taxon>Pleosporales</taxon>
        <taxon>Pleosporineae</taxon>
        <taxon>Pleosporaceae</taxon>
        <taxon>Exserohilum</taxon>
    </lineage>
</organism>
<accession>R0K017</accession>
<evidence type="ECO:0000256" key="1">
    <source>
        <dbReference type="ARBA" id="ARBA00006484"/>
    </source>
</evidence>
<dbReference type="HOGENOM" id="CLU_010194_1_3_1"/>
<dbReference type="InterPro" id="IPR020904">
    <property type="entry name" value="Sc_DH/Rdtase_CS"/>
</dbReference>
<dbReference type="InterPro" id="IPR052178">
    <property type="entry name" value="Sec_Metab_Biosynth_SDR"/>
</dbReference>
<dbReference type="eggNOG" id="KOG0725">
    <property type="taxonomic scope" value="Eukaryota"/>
</dbReference>
<dbReference type="SUPFAM" id="SSF51735">
    <property type="entry name" value="NAD(P)-binding Rossmann-fold domains"/>
    <property type="match status" value="1"/>
</dbReference>
<keyword evidence="2" id="KW-0521">NADP</keyword>
<proteinExistence type="inferred from homology"/>
<dbReference type="InterPro" id="IPR002347">
    <property type="entry name" value="SDR_fam"/>
</dbReference>
<protein>
    <submittedName>
        <fullName evidence="4">Uncharacterized protein</fullName>
    </submittedName>
</protein>
<dbReference type="Pfam" id="PF13561">
    <property type="entry name" value="adh_short_C2"/>
    <property type="match status" value="1"/>
</dbReference>
<keyword evidence="5" id="KW-1185">Reference proteome</keyword>
<dbReference type="PRINTS" id="PR00081">
    <property type="entry name" value="GDHRDH"/>
</dbReference>
<comment type="similarity">
    <text evidence="1">Belongs to the short-chain dehydrogenases/reductases (SDR) family.</text>
</comment>